<feature type="domain" description="H-type lectin" evidence="1">
    <location>
        <begin position="108"/>
        <end position="167"/>
    </location>
</feature>
<dbReference type="EMBL" id="MG593803">
    <property type="protein sequence ID" value="AUG87283.1"/>
    <property type="molecule type" value="Genomic_DNA"/>
</dbReference>
<dbReference type="GO" id="GO:0007155">
    <property type="term" value="P:cell adhesion"/>
    <property type="evidence" value="ECO:0007669"/>
    <property type="project" value="InterPro"/>
</dbReference>
<organism evidence="2 3">
    <name type="scientific">Streptomyces phage Rowa</name>
    <dbReference type="NCBI Taxonomy" id="2059883"/>
    <lineage>
        <taxon>Viruses</taxon>
        <taxon>Duplodnaviria</taxon>
        <taxon>Heunggongvirae</taxon>
        <taxon>Uroviricota</taxon>
        <taxon>Caudoviricetes</taxon>
        <taxon>Rowavirus</taxon>
        <taxon>Rowavirus rowa</taxon>
    </lineage>
</organism>
<dbReference type="InterPro" id="IPR037221">
    <property type="entry name" value="H-type_lectin_dom_sf"/>
</dbReference>
<evidence type="ECO:0000259" key="1">
    <source>
        <dbReference type="Pfam" id="PF09458"/>
    </source>
</evidence>
<dbReference type="GO" id="GO:0030246">
    <property type="term" value="F:carbohydrate binding"/>
    <property type="evidence" value="ECO:0007669"/>
    <property type="project" value="InterPro"/>
</dbReference>
<accession>A0A2H5BLV4</accession>
<protein>
    <recommendedName>
        <fullName evidence="1">H-type lectin domain-containing protein</fullName>
    </recommendedName>
</protein>
<dbReference type="Gene3D" id="2.60.40.2080">
    <property type="match status" value="1"/>
</dbReference>
<dbReference type="SUPFAM" id="SSF141086">
    <property type="entry name" value="Agglutinin HPA-like"/>
    <property type="match status" value="1"/>
</dbReference>
<keyword evidence="3" id="KW-1185">Reference proteome</keyword>
<dbReference type="Proteomes" id="UP000240214">
    <property type="component" value="Segment"/>
</dbReference>
<name>A0A2H5BLV4_9CAUD</name>
<proteinExistence type="predicted"/>
<dbReference type="Pfam" id="PF09458">
    <property type="entry name" value="H_lectin"/>
    <property type="match status" value="1"/>
</dbReference>
<evidence type="ECO:0000313" key="2">
    <source>
        <dbReference type="EMBL" id="AUG87283.1"/>
    </source>
</evidence>
<reference evidence="3" key="1">
    <citation type="submission" date="2017-11" db="EMBL/GenBank/DDBJ databases">
        <authorList>
            <person name="Han C.G."/>
        </authorList>
    </citation>
    <scope>NUCLEOTIDE SEQUENCE [LARGE SCALE GENOMIC DNA]</scope>
</reference>
<gene>
    <name evidence="2" type="ORF">SEA_ROWA_19</name>
</gene>
<dbReference type="InterPro" id="IPR019019">
    <property type="entry name" value="H-type_lectin_domain"/>
</dbReference>
<evidence type="ECO:0000313" key="3">
    <source>
        <dbReference type="Proteomes" id="UP000240214"/>
    </source>
</evidence>
<sequence>MAGLDSLLTASVDAVKKSGALEQNALMATVSVVNSNGTVDCTRAGDTYPSVRVLSSYQAPAVGHSVELLRSAGGWVCIGSLRTTTAPRIQTGTAVTPAWSGAVEWTEVAVTFPKPFGSTPTVVATPVSAITSGSTELEFAVDGVTASGFQMRSRRSTSSVTTFNWIATDY</sequence>